<sequence length="338" mass="35313">MHGRRPWDAEECETAAVMGMTERHHVGRGKHEVASKDSVTPSRSGDIPAISNNRYRLRGSPQQSIAHSLTAPSLLTALLASTLPSTMAQSCISLEGSDLCPAFNSSSISTNGNLTGLFPFLSDVTDTASFDSGLEEYISNGFTQTRYGTLLGCDVNLDNSTAFYARYTASVLCNAIVQNSINPCELTGDATRPLCADACASYAESEQEITSSDVCGTASDDALTQIRADFTNCALPADSLTGSCIEGVDNEPNNCGFDDNLGSLCEYCAASSPNSTDSCCVFANTTSRCEDVTLPVVASSSLRPVTMTMTSVESATSSPSNTAAAGTTNRGLTGGQIA</sequence>
<dbReference type="EMBL" id="QWIJ01001701">
    <property type="protein sequence ID" value="RMX73821.1"/>
    <property type="molecule type" value="Genomic_DNA"/>
</dbReference>
<reference evidence="2 3" key="1">
    <citation type="journal article" date="2018" name="BMC Genomics">
        <title>Genomic evidence for intraspecific hybridization in a clonal and extremely halotolerant yeast.</title>
        <authorList>
            <person name="Gostincar C."/>
            <person name="Stajich J.E."/>
            <person name="Zupancic J."/>
            <person name="Zalar P."/>
            <person name="Gunde-Cimerman N."/>
        </authorList>
    </citation>
    <scope>NUCLEOTIDE SEQUENCE [LARGE SCALE GENOMIC DNA]</scope>
    <source>
        <strain evidence="2 3">EXF-6656</strain>
    </source>
</reference>
<evidence type="ECO:0000313" key="2">
    <source>
        <dbReference type="EMBL" id="RMX73821.1"/>
    </source>
</evidence>
<name>A0A3M6W604_HORWE</name>
<evidence type="ECO:0000313" key="3">
    <source>
        <dbReference type="Proteomes" id="UP000281245"/>
    </source>
</evidence>
<dbReference type="Proteomes" id="UP000281245">
    <property type="component" value="Unassembled WGS sequence"/>
</dbReference>
<organism evidence="2 3">
    <name type="scientific">Hortaea werneckii</name>
    <name type="common">Black yeast</name>
    <name type="synonym">Cladosporium werneckii</name>
    <dbReference type="NCBI Taxonomy" id="91943"/>
    <lineage>
        <taxon>Eukaryota</taxon>
        <taxon>Fungi</taxon>
        <taxon>Dikarya</taxon>
        <taxon>Ascomycota</taxon>
        <taxon>Pezizomycotina</taxon>
        <taxon>Dothideomycetes</taxon>
        <taxon>Dothideomycetidae</taxon>
        <taxon>Mycosphaerellales</taxon>
        <taxon>Teratosphaeriaceae</taxon>
        <taxon>Hortaea</taxon>
    </lineage>
</organism>
<feature type="region of interest" description="Disordered" evidence="1">
    <location>
        <begin position="24"/>
        <end position="52"/>
    </location>
</feature>
<accession>A0A3M6W604</accession>
<dbReference type="AlphaFoldDB" id="A0A3M6W604"/>
<feature type="compositionally biased region" description="Low complexity" evidence="1">
    <location>
        <begin position="314"/>
        <end position="328"/>
    </location>
</feature>
<proteinExistence type="predicted"/>
<dbReference type="VEuPathDB" id="FungiDB:BTJ68_03507"/>
<feature type="region of interest" description="Disordered" evidence="1">
    <location>
        <begin position="310"/>
        <end position="338"/>
    </location>
</feature>
<gene>
    <name evidence="2" type="ORF">D0869_13216</name>
</gene>
<dbReference type="OrthoDB" id="2163411at2759"/>
<protein>
    <submittedName>
        <fullName evidence="2">Uncharacterized protein</fullName>
    </submittedName>
</protein>
<feature type="compositionally biased region" description="Basic and acidic residues" evidence="1">
    <location>
        <begin position="24"/>
        <end position="35"/>
    </location>
</feature>
<feature type="non-terminal residue" evidence="2">
    <location>
        <position position="338"/>
    </location>
</feature>
<evidence type="ECO:0000256" key="1">
    <source>
        <dbReference type="SAM" id="MobiDB-lite"/>
    </source>
</evidence>
<comment type="caution">
    <text evidence="2">The sequence shown here is derived from an EMBL/GenBank/DDBJ whole genome shotgun (WGS) entry which is preliminary data.</text>
</comment>